<dbReference type="Proteomes" id="UP000464577">
    <property type="component" value="Chromosome"/>
</dbReference>
<keyword evidence="2" id="KW-1185">Reference proteome</keyword>
<gene>
    <name evidence="1" type="ORF">GJR95_15230</name>
</gene>
<evidence type="ECO:0000313" key="2">
    <source>
        <dbReference type="Proteomes" id="UP000464577"/>
    </source>
</evidence>
<protein>
    <submittedName>
        <fullName evidence="1">Uncharacterized protein</fullName>
    </submittedName>
</protein>
<organism evidence="1 2">
    <name type="scientific">Spirosoma endbachense</name>
    <dbReference type="NCBI Taxonomy" id="2666025"/>
    <lineage>
        <taxon>Bacteria</taxon>
        <taxon>Pseudomonadati</taxon>
        <taxon>Bacteroidota</taxon>
        <taxon>Cytophagia</taxon>
        <taxon>Cytophagales</taxon>
        <taxon>Cytophagaceae</taxon>
        <taxon>Spirosoma</taxon>
    </lineage>
</organism>
<proteinExistence type="predicted"/>
<evidence type="ECO:0000313" key="1">
    <source>
        <dbReference type="EMBL" id="QHV96285.1"/>
    </source>
</evidence>
<accession>A0A6P1VUA4</accession>
<dbReference type="RefSeq" id="WP_162386694.1">
    <property type="nucleotide sequence ID" value="NZ_CP045997.1"/>
</dbReference>
<dbReference type="EMBL" id="CP045997">
    <property type="protein sequence ID" value="QHV96285.1"/>
    <property type="molecule type" value="Genomic_DNA"/>
</dbReference>
<dbReference type="KEGG" id="senf:GJR95_15230"/>
<sequence length="116" mass="13011">MTLEQLKHYQPGSQVTACCQLSDKSIAYRSLDETDRHQVPVTDEFTRKTRYTVSGQVVGVEEGEKYNFFILRLFGEAAVIGQVRSGLKVIGTEKRIKIARVPVSAILRVDSHPFGL</sequence>
<dbReference type="AlphaFoldDB" id="A0A6P1VUA4"/>
<reference evidence="1 2" key="1">
    <citation type="submission" date="2019-11" db="EMBL/GenBank/DDBJ databases">
        <title>Spirosoma endbachense sp. nov., isolated from a natural salt meadow.</title>
        <authorList>
            <person name="Rojas J."/>
            <person name="Ambika Manirajan B."/>
            <person name="Ratering S."/>
            <person name="Suarez C."/>
            <person name="Geissler-Plaum R."/>
            <person name="Schnell S."/>
        </authorList>
    </citation>
    <scope>NUCLEOTIDE SEQUENCE [LARGE SCALE GENOMIC DNA]</scope>
    <source>
        <strain evidence="1 2">I-24</strain>
    </source>
</reference>
<name>A0A6P1VUA4_9BACT</name>